<dbReference type="Proteomes" id="UP001597545">
    <property type="component" value="Unassembled WGS sequence"/>
</dbReference>
<name>A0ABW5KJQ6_9SPHI</name>
<keyword evidence="2" id="KW-1185">Reference proteome</keyword>
<comment type="caution">
    <text evidence="1">The sequence shown here is derived from an EMBL/GenBank/DDBJ whole genome shotgun (WGS) entry which is preliminary data.</text>
</comment>
<protein>
    <recommendedName>
        <fullName evidence="3">ZU5 domain-containing protein</fullName>
    </recommendedName>
</protein>
<dbReference type="Gene3D" id="2.60.220.30">
    <property type="match status" value="1"/>
</dbReference>
<evidence type="ECO:0000313" key="2">
    <source>
        <dbReference type="Proteomes" id="UP001597545"/>
    </source>
</evidence>
<proteinExistence type="predicted"/>
<dbReference type="EMBL" id="JBHULR010000015">
    <property type="protein sequence ID" value="MFD2549221.1"/>
    <property type="molecule type" value="Genomic_DNA"/>
</dbReference>
<evidence type="ECO:0000313" key="1">
    <source>
        <dbReference type="EMBL" id="MFD2549221.1"/>
    </source>
</evidence>
<sequence length="437" mass="48010">MTIYRFVVIFTLTLAISCNKDVRLAEEPHPFPVFDDPVVKPKGRAIGKTVSAEIGPNGGVLWYGDVVRLEIPPGAVNEQTTFGIQPIGNTFDETSVNPAFRLFPEHIHFNKPVEISFLYSPDAGGNPITRIVAFQREDGVWCGSSTEHNSSQRRLIVETTHFSDWVWFDLISLRKDKESIGAGETVNLKLLEQILGELMPVNHIDSVPLAAMDDIGSSKDITVSEWKILSGPGSLSSKINSHLLLGDAIYTAPETVHEVTDVEIQVELESKSGYISDRSAPNGRRKLGKLVLLTTVRLLPENFVQLKLGGVVQDLSQIENDAKLVNGSIYVRLGGQNAPISLTLQYFGTIPGGYPGGSAIGEAAVYFAEVVGGERSFFNNFYRTCENDHIYNGRATLTAIDEYIQGSFSGQIFPVNVQNCEVPEPKAVELNFKIKQN</sequence>
<dbReference type="PROSITE" id="PS51257">
    <property type="entry name" value="PROKAR_LIPOPROTEIN"/>
    <property type="match status" value="1"/>
</dbReference>
<evidence type="ECO:0008006" key="3">
    <source>
        <dbReference type="Google" id="ProtNLM"/>
    </source>
</evidence>
<accession>A0ABW5KJQ6</accession>
<gene>
    <name evidence="1" type="ORF">ACFSR5_16355</name>
</gene>
<dbReference type="RefSeq" id="WP_380905539.1">
    <property type="nucleotide sequence ID" value="NZ_JBHUEG010000012.1"/>
</dbReference>
<organism evidence="1 2">
    <name type="scientific">Sphingobacterium suaedae</name>
    <dbReference type="NCBI Taxonomy" id="1686402"/>
    <lineage>
        <taxon>Bacteria</taxon>
        <taxon>Pseudomonadati</taxon>
        <taxon>Bacteroidota</taxon>
        <taxon>Sphingobacteriia</taxon>
        <taxon>Sphingobacteriales</taxon>
        <taxon>Sphingobacteriaceae</taxon>
        <taxon>Sphingobacterium</taxon>
    </lineage>
</organism>
<reference evidence="2" key="1">
    <citation type="journal article" date="2019" name="Int. J. Syst. Evol. Microbiol.">
        <title>The Global Catalogue of Microorganisms (GCM) 10K type strain sequencing project: providing services to taxonomists for standard genome sequencing and annotation.</title>
        <authorList>
            <consortium name="The Broad Institute Genomics Platform"/>
            <consortium name="The Broad Institute Genome Sequencing Center for Infectious Disease"/>
            <person name="Wu L."/>
            <person name="Ma J."/>
        </authorList>
    </citation>
    <scope>NUCLEOTIDE SEQUENCE [LARGE SCALE GENOMIC DNA]</scope>
    <source>
        <strain evidence="2">KCTC 42662</strain>
    </source>
</reference>